<accession>A0A0L7KZF4</accession>
<dbReference type="AlphaFoldDB" id="A0A0L7KZF4"/>
<sequence length="248" mass="27649">MSPAWSAYTSCTSSNLTIRGFQVHQSSSDERVAGTFSDYVSGVVGIHLVYIVKPYHQRFPGPSEQQRRARGGHVQRLCLRHGRHTPRVRHQTLPSEVSRSVRAAAKSAWRARSTTMSPAWSAYTSCTSLNLTIRGFQVHQSSSNERVAGTFSDYVSGVVGIHLVYIVHQSSSDERVAGTFSDYVSGVVGIHLVYIIKPYHQRFPNATDKKTLDVFVNKAITAVMSVVRGWRSSTKQNTLSFFGTYIEY</sequence>
<protein>
    <submittedName>
        <fullName evidence="1">Uncharacterized protein</fullName>
    </submittedName>
</protein>
<dbReference type="Proteomes" id="UP000037510">
    <property type="component" value="Unassembled WGS sequence"/>
</dbReference>
<reference evidence="1 2" key="1">
    <citation type="journal article" date="2015" name="Genome Biol. Evol.">
        <title>The genome of winter moth (Operophtera brumata) provides a genomic perspective on sexual dimorphism and phenology.</title>
        <authorList>
            <person name="Derks M.F."/>
            <person name="Smit S."/>
            <person name="Salis L."/>
            <person name="Schijlen E."/>
            <person name="Bossers A."/>
            <person name="Mateman C."/>
            <person name="Pijl A.S."/>
            <person name="de Ridder D."/>
            <person name="Groenen M.A."/>
            <person name="Visser M.E."/>
            <person name="Megens H.J."/>
        </authorList>
    </citation>
    <scope>NUCLEOTIDE SEQUENCE [LARGE SCALE GENOMIC DNA]</scope>
    <source>
        <strain evidence="1">WM2013NL</strain>
        <tissue evidence="1">Head and thorax</tissue>
    </source>
</reference>
<evidence type="ECO:0000313" key="1">
    <source>
        <dbReference type="EMBL" id="KOB68530.1"/>
    </source>
</evidence>
<proteinExistence type="predicted"/>
<gene>
    <name evidence="1" type="ORF">OBRU01_18216</name>
</gene>
<keyword evidence="2" id="KW-1185">Reference proteome</keyword>
<evidence type="ECO:0000313" key="2">
    <source>
        <dbReference type="Proteomes" id="UP000037510"/>
    </source>
</evidence>
<name>A0A0L7KZF4_OPEBR</name>
<organism evidence="1 2">
    <name type="scientific">Operophtera brumata</name>
    <name type="common">Winter moth</name>
    <name type="synonym">Phalaena brumata</name>
    <dbReference type="NCBI Taxonomy" id="104452"/>
    <lineage>
        <taxon>Eukaryota</taxon>
        <taxon>Metazoa</taxon>
        <taxon>Ecdysozoa</taxon>
        <taxon>Arthropoda</taxon>
        <taxon>Hexapoda</taxon>
        <taxon>Insecta</taxon>
        <taxon>Pterygota</taxon>
        <taxon>Neoptera</taxon>
        <taxon>Endopterygota</taxon>
        <taxon>Lepidoptera</taxon>
        <taxon>Glossata</taxon>
        <taxon>Ditrysia</taxon>
        <taxon>Geometroidea</taxon>
        <taxon>Geometridae</taxon>
        <taxon>Larentiinae</taxon>
        <taxon>Operophtera</taxon>
    </lineage>
</organism>
<comment type="caution">
    <text evidence="1">The sequence shown here is derived from an EMBL/GenBank/DDBJ whole genome shotgun (WGS) entry which is preliminary data.</text>
</comment>
<dbReference type="EMBL" id="JTDY01004147">
    <property type="protein sequence ID" value="KOB68530.1"/>
    <property type="molecule type" value="Genomic_DNA"/>
</dbReference>